<name>A6K5M2_RAT</name>
<accession>A6K5M2</accession>
<keyword evidence="1" id="KW-1133">Transmembrane helix</keyword>
<dbReference type="AlphaFoldDB" id="A6K5M2"/>
<sequence length="82" mass="9485">MGLFVLLNFQMCLFTQLHFDISSLRNLLIVNMIFLKYIWLVKYTRCACLCGILYLVFSVLDCLTELLNVLTVWTQLSGLSLS</sequence>
<evidence type="ECO:0000313" key="3">
    <source>
        <dbReference type="Proteomes" id="UP000234681"/>
    </source>
</evidence>
<organism evidence="2 3">
    <name type="scientific">Rattus norvegicus</name>
    <name type="common">Rat</name>
    <dbReference type="NCBI Taxonomy" id="10116"/>
    <lineage>
        <taxon>Eukaryota</taxon>
        <taxon>Metazoa</taxon>
        <taxon>Chordata</taxon>
        <taxon>Craniata</taxon>
        <taxon>Vertebrata</taxon>
        <taxon>Euteleostomi</taxon>
        <taxon>Mammalia</taxon>
        <taxon>Eutheria</taxon>
        <taxon>Euarchontoglires</taxon>
        <taxon>Glires</taxon>
        <taxon>Rodentia</taxon>
        <taxon>Myomorpha</taxon>
        <taxon>Muroidea</taxon>
        <taxon>Muridae</taxon>
        <taxon>Murinae</taxon>
        <taxon>Rattus</taxon>
    </lineage>
</organism>
<feature type="transmembrane region" description="Helical" evidence="1">
    <location>
        <begin position="23"/>
        <end position="40"/>
    </location>
</feature>
<feature type="transmembrane region" description="Helical" evidence="1">
    <location>
        <begin position="52"/>
        <end position="73"/>
    </location>
</feature>
<dbReference type="Proteomes" id="UP000234681">
    <property type="component" value="Chromosome 18"/>
</dbReference>
<evidence type="ECO:0000313" key="2">
    <source>
        <dbReference type="EMBL" id="EDL75178.1"/>
    </source>
</evidence>
<gene>
    <name evidence="2" type="primary">Cyb5</name>
    <name evidence="2" type="ORF">rCG_20575</name>
</gene>
<evidence type="ECO:0000256" key="1">
    <source>
        <dbReference type="SAM" id="Phobius"/>
    </source>
</evidence>
<keyword evidence="1" id="KW-0472">Membrane</keyword>
<keyword evidence="1" id="KW-0812">Transmembrane</keyword>
<reference evidence="2 3" key="1">
    <citation type="submission" date="2005-09" db="EMBL/GenBank/DDBJ databases">
        <authorList>
            <person name="Mural R.J."/>
            <person name="Li P.W."/>
            <person name="Adams M.D."/>
            <person name="Amanatides P.G."/>
            <person name="Baden-Tillson H."/>
            <person name="Barnstead M."/>
            <person name="Chin S.H."/>
            <person name="Dew I."/>
            <person name="Evans C.A."/>
            <person name="Ferriera S."/>
            <person name="Flanigan M."/>
            <person name="Fosler C."/>
            <person name="Glodek A."/>
            <person name="Gu Z."/>
            <person name="Holt R.A."/>
            <person name="Jennings D."/>
            <person name="Kraft C.L."/>
            <person name="Lu F."/>
            <person name="Nguyen T."/>
            <person name="Nusskern D.R."/>
            <person name="Pfannkoch C.M."/>
            <person name="Sitter C."/>
            <person name="Sutton G.G."/>
            <person name="Venter J.C."/>
            <person name="Wang Z."/>
            <person name="Woodage T."/>
            <person name="Zheng X.H."/>
            <person name="Zhong F."/>
        </authorList>
    </citation>
    <scope>NUCLEOTIDE SEQUENCE [LARGE SCALE GENOMIC DNA]</scope>
    <source>
        <strain>BN</strain>
        <strain evidence="3">Sprague-Dawley</strain>
    </source>
</reference>
<protein>
    <submittedName>
        <fullName evidence="2">Cytochrome b-5, isoform CRA_a</fullName>
    </submittedName>
</protein>
<proteinExistence type="predicted"/>
<dbReference type="EMBL" id="CH474021">
    <property type="protein sequence ID" value="EDL75178.1"/>
    <property type="molecule type" value="Genomic_DNA"/>
</dbReference>